<accession>A0A832SJW1</accession>
<evidence type="ECO:0000256" key="1">
    <source>
        <dbReference type="SAM" id="MobiDB-lite"/>
    </source>
</evidence>
<comment type="caution">
    <text evidence="2">The sequence shown here is derived from an EMBL/GenBank/DDBJ whole genome shotgun (WGS) entry which is preliminary data.</text>
</comment>
<dbReference type="InterPro" id="IPR018716">
    <property type="entry name" value="DUF2240"/>
</dbReference>
<dbReference type="EMBL" id="DUJU01000130">
    <property type="protein sequence ID" value="HIH94570.1"/>
    <property type="molecule type" value="Genomic_DNA"/>
</dbReference>
<dbReference type="RefSeq" id="WP_011020642.1">
    <property type="nucleotide sequence ID" value="NZ_DUJU01000130.1"/>
</dbReference>
<dbReference type="Pfam" id="PF09999">
    <property type="entry name" value="DUF2240"/>
    <property type="match status" value="1"/>
</dbReference>
<evidence type="ECO:0000313" key="2">
    <source>
        <dbReference type="EMBL" id="HIH94570.1"/>
    </source>
</evidence>
<gene>
    <name evidence="2" type="ORF">HA338_11270</name>
</gene>
<dbReference type="OMA" id="DRDWFSP"/>
<reference evidence="2" key="1">
    <citation type="journal article" date="2020" name="bioRxiv">
        <title>A rank-normalized archaeal taxonomy based on genome phylogeny resolves widespread incomplete and uneven classifications.</title>
        <authorList>
            <person name="Rinke C."/>
            <person name="Chuvochina M."/>
            <person name="Mussig A.J."/>
            <person name="Chaumeil P.-A."/>
            <person name="Waite D.W."/>
            <person name="Whitman W.B."/>
            <person name="Parks D.H."/>
            <person name="Hugenholtz P."/>
        </authorList>
    </citation>
    <scope>NUCLEOTIDE SEQUENCE</scope>
    <source>
        <strain evidence="2">UBA8876</strain>
    </source>
</reference>
<feature type="region of interest" description="Disordered" evidence="1">
    <location>
        <begin position="81"/>
        <end position="100"/>
    </location>
</feature>
<protein>
    <submittedName>
        <fullName evidence="2">DUF2240 family protein</fullName>
    </submittedName>
</protein>
<dbReference type="GeneID" id="1472485"/>
<dbReference type="Proteomes" id="UP000600774">
    <property type="component" value="Unassembled WGS sequence"/>
</dbReference>
<organism evidence="2 3">
    <name type="scientific">Methanosarcina acetivorans</name>
    <dbReference type="NCBI Taxonomy" id="2214"/>
    <lineage>
        <taxon>Archaea</taxon>
        <taxon>Methanobacteriati</taxon>
        <taxon>Methanobacteriota</taxon>
        <taxon>Stenosarchaea group</taxon>
        <taxon>Methanomicrobia</taxon>
        <taxon>Methanosarcinales</taxon>
        <taxon>Methanosarcinaceae</taxon>
        <taxon>Methanosarcina</taxon>
    </lineage>
</organism>
<sequence length="172" mass="18961">MEELKRVVSAPFKKNLVASLPEKDFEFSLAFDLKWFSPKVASEVKSRALEAGLLSLKNGALFPGFEVESVRLPHAYKPPEGFLELKEKPGKPGNSSAGRQKEDISFEQILDFVSADTGLNRQRLVAEINSMQDRLSYLVDIRIVALIVAKKFGCDIDGVIGKVSKAVLGSSY</sequence>
<dbReference type="AlphaFoldDB" id="A0A832SJW1"/>
<evidence type="ECO:0000313" key="3">
    <source>
        <dbReference type="Proteomes" id="UP000600774"/>
    </source>
</evidence>
<proteinExistence type="predicted"/>
<name>A0A832SJW1_9EURY</name>